<evidence type="ECO:0000313" key="2">
    <source>
        <dbReference type="Proteomes" id="UP001345963"/>
    </source>
</evidence>
<sequence>MEELWSPVVAVQEPWRLAKKAHEKPTENITRRLAEIGTTVEWALKLKGSVERALGFGGRVEKWRCRPDPPEKEWRRPGHGTHGLSLRDWRETLLVLAFLVQR</sequence>
<dbReference type="Proteomes" id="UP001345963">
    <property type="component" value="Unassembled WGS sequence"/>
</dbReference>
<accession>A0ABU7AVU7</accession>
<organism evidence="1 2">
    <name type="scientific">Ataeniobius toweri</name>
    <dbReference type="NCBI Taxonomy" id="208326"/>
    <lineage>
        <taxon>Eukaryota</taxon>
        <taxon>Metazoa</taxon>
        <taxon>Chordata</taxon>
        <taxon>Craniata</taxon>
        <taxon>Vertebrata</taxon>
        <taxon>Euteleostomi</taxon>
        <taxon>Actinopterygii</taxon>
        <taxon>Neopterygii</taxon>
        <taxon>Teleostei</taxon>
        <taxon>Neoteleostei</taxon>
        <taxon>Acanthomorphata</taxon>
        <taxon>Ovalentaria</taxon>
        <taxon>Atherinomorphae</taxon>
        <taxon>Cyprinodontiformes</taxon>
        <taxon>Goodeidae</taxon>
        <taxon>Ataeniobius</taxon>
    </lineage>
</organism>
<reference evidence="1 2" key="1">
    <citation type="submission" date="2021-07" db="EMBL/GenBank/DDBJ databases">
        <authorList>
            <person name="Palmer J.M."/>
        </authorList>
    </citation>
    <scope>NUCLEOTIDE SEQUENCE [LARGE SCALE GENOMIC DNA]</scope>
    <source>
        <strain evidence="1 2">AT_MEX2019</strain>
        <tissue evidence="1">Muscle</tissue>
    </source>
</reference>
<keyword evidence="2" id="KW-1185">Reference proteome</keyword>
<name>A0ABU7AVU7_9TELE</name>
<comment type="caution">
    <text evidence="1">The sequence shown here is derived from an EMBL/GenBank/DDBJ whole genome shotgun (WGS) entry which is preliminary data.</text>
</comment>
<dbReference type="EMBL" id="JAHUTI010030928">
    <property type="protein sequence ID" value="MED6242387.1"/>
    <property type="molecule type" value="Genomic_DNA"/>
</dbReference>
<gene>
    <name evidence="1" type="ORF">ATANTOWER_003961</name>
</gene>
<proteinExistence type="predicted"/>
<protein>
    <submittedName>
        <fullName evidence="1">Uncharacterized protein</fullName>
    </submittedName>
</protein>
<evidence type="ECO:0000313" key="1">
    <source>
        <dbReference type="EMBL" id="MED6242387.1"/>
    </source>
</evidence>